<accession>A0A5C7J2Q1</accession>
<dbReference type="Proteomes" id="UP000323597">
    <property type="component" value="Unassembled WGS sequence"/>
</dbReference>
<organism evidence="1 2">
    <name type="scientific">Gossypium mustelinum</name>
    <name type="common">Cotton</name>
    <name type="synonym">Gossypium caicoense</name>
    <dbReference type="NCBI Taxonomy" id="34275"/>
    <lineage>
        <taxon>Eukaryota</taxon>
        <taxon>Viridiplantae</taxon>
        <taxon>Streptophyta</taxon>
        <taxon>Embryophyta</taxon>
        <taxon>Tracheophyta</taxon>
        <taxon>Spermatophyta</taxon>
        <taxon>Magnoliopsida</taxon>
        <taxon>eudicotyledons</taxon>
        <taxon>Gunneridae</taxon>
        <taxon>Pentapetalae</taxon>
        <taxon>rosids</taxon>
        <taxon>malvids</taxon>
        <taxon>Malvales</taxon>
        <taxon>Malvaceae</taxon>
        <taxon>Malvoideae</taxon>
        <taxon>Gossypium</taxon>
    </lineage>
</organism>
<dbReference type="AlphaFoldDB" id="A0A5C7J2Q1"/>
<keyword evidence="2" id="KW-1185">Reference proteome</keyword>
<sequence>NRWGLRNFTPPHRIFLVLDQPLLPTSQREHELYRRFLVNSLGQDPSLERISETVRVQGLIERHIEAALVHSGFSPENIIRNRHLIRGFVFYDHGRALSLHTYRAYLNEIARLGTRDTRPYQRPCQCYP</sequence>
<protein>
    <submittedName>
        <fullName evidence="1">Uncharacterized protein</fullName>
    </submittedName>
</protein>
<evidence type="ECO:0000313" key="2">
    <source>
        <dbReference type="Proteomes" id="UP000323597"/>
    </source>
</evidence>
<feature type="non-terminal residue" evidence="1">
    <location>
        <position position="1"/>
    </location>
</feature>
<proteinExistence type="predicted"/>
<name>A0A5C7J2Q1_GOSMU</name>
<dbReference type="EMBL" id="ML698944">
    <property type="protein sequence ID" value="TXG75639.1"/>
    <property type="molecule type" value="Genomic_DNA"/>
</dbReference>
<gene>
    <name evidence="1" type="ORF">E1A91_1Z030400v1</name>
</gene>
<reference evidence="1 2" key="1">
    <citation type="submission" date="2019-07" db="EMBL/GenBank/DDBJ databases">
        <title>WGS assembly of Gossypium mustelinum.</title>
        <authorList>
            <person name="Chen Z.J."/>
            <person name="Sreedasyam A."/>
            <person name="Ando A."/>
            <person name="Song Q."/>
            <person name="De L."/>
            <person name="Hulse-Kemp A."/>
            <person name="Ding M."/>
            <person name="Ye W."/>
            <person name="Kirkbride R."/>
            <person name="Jenkins J."/>
            <person name="Plott C."/>
            <person name="Lovell J."/>
            <person name="Lin Y.-M."/>
            <person name="Vaughn R."/>
            <person name="Liu B."/>
            <person name="Li W."/>
            <person name="Simpson S."/>
            <person name="Scheffler B."/>
            <person name="Saski C."/>
            <person name="Grover C."/>
            <person name="Hu G."/>
            <person name="Conover J."/>
            <person name="Carlson J."/>
            <person name="Shu S."/>
            <person name="Boston L."/>
            <person name="Williams M."/>
            <person name="Peterson D."/>
            <person name="Mcgee K."/>
            <person name="Jones D."/>
            <person name="Wendel J."/>
            <person name="Stelly D."/>
            <person name="Grimwood J."/>
            <person name="Schmutz J."/>
        </authorList>
    </citation>
    <scope>NUCLEOTIDE SEQUENCE [LARGE SCALE GENOMIC DNA]</scope>
    <source>
        <strain evidence="1">1408120.09</strain>
    </source>
</reference>
<evidence type="ECO:0000313" key="1">
    <source>
        <dbReference type="EMBL" id="TXG75639.1"/>
    </source>
</evidence>